<accession>A0ABR3QPX5</accession>
<dbReference type="EMBL" id="JAKIXB020000036">
    <property type="protein sequence ID" value="KAL1594197.1"/>
    <property type="molecule type" value="Genomic_DNA"/>
</dbReference>
<protein>
    <submittedName>
        <fullName evidence="2">Uncharacterized protein</fullName>
    </submittedName>
</protein>
<name>A0ABR3QPX5_9PLEO</name>
<gene>
    <name evidence="2" type="ORF">SLS59_008819</name>
</gene>
<organism evidence="2 3">
    <name type="scientific">Nothophoma quercina</name>
    <dbReference type="NCBI Taxonomy" id="749835"/>
    <lineage>
        <taxon>Eukaryota</taxon>
        <taxon>Fungi</taxon>
        <taxon>Dikarya</taxon>
        <taxon>Ascomycota</taxon>
        <taxon>Pezizomycotina</taxon>
        <taxon>Dothideomycetes</taxon>
        <taxon>Pleosporomycetidae</taxon>
        <taxon>Pleosporales</taxon>
        <taxon>Pleosporineae</taxon>
        <taxon>Didymellaceae</taxon>
        <taxon>Nothophoma</taxon>
    </lineage>
</organism>
<sequence>MLPANLKIKSRGVSPARQSGNIPFLFKDKYGPKTDPDSGSIPMVYRRQHGDGEDRSIEMDGYDSSNYLAQQKVSVVFHEFNGYNKPIVEAQTCYNNFVMSILKSKGRTGLQAHHWL</sequence>
<keyword evidence="3" id="KW-1185">Reference proteome</keyword>
<proteinExistence type="predicted"/>
<evidence type="ECO:0000313" key="2">
    <source>
        <dbReference type="EMBL" id="KAL1594197.1"/>
    </source>
</evidence>
<dbReference type="Proteomes" id="UP001521222">
    <property type="component" value="Unassembled WGS sequence"/>
</dbReference>
<comment type="caution">
    <text evidence="2">The sequence shown here is derived from an EMBL/GenBank/DDBJ whole genome shotgun (WGS) entry which is preliminary data.</text>
</comment>
<evidence type="ECO:0000313" key="3">
    <source>
        <dbReference type="Proteomes" id="UP001521222"/>
    </source>
</evidence>
<evidence type="ECO:0000256" key="1">
    <source>
        <dbReference type="SAM" id="MobiDB-lite"/>
    </source>
</evidence>
<feature type="compositionally biased region" description="Basic and acidic residues" evidence="1">
    <location>
        <begin position="26"/>
        <end position="36"/>
    </location>
</feature>
<feature type="region of interest" description="Disordered" evidence="1">
    <location>
        <begin position="1"/>
        <end position="56"/>
    </location>
</feature>
<reference evidence="2 3" key="1">
    <citation type="submission" date="2024-02" db="EMBL/GenBank/DDBJ databases">
        <title>De novo assembly and annotation of 12 fungi associated with fruit tree decline syndrome in Ontario, Canada.</title>
        <authorList>
            <person name="Sulman M."/>
            <person name="Ellouze W."/>
            <person name="Ilyukhin E."/>
        </authorList>
    </citation>
    <scope>NUCLEOTIDE SEQUENCE [LARGE SCALE GENOMIC DNA]</scope>
    <source>
        <strain evidence="2 3">M97-236</strain>
    </source>
</reference>